<name>A0ABR9KTV2_9ACTN</name>
<comment type="caution">
    <text evidence="8">The sequence shown here is derived from an EMBL/GenBank/DDBJ whole genome shotgun (WGS) entry which is preliminary data.</text>
</comment>
<keyword evidence="6" id="KW-0812">Transmembrane</keyword>
<feature type="region of interest" description="Disordered" evidence="5">
    <location>
        <begin position="365"/>
        <end position="386"/>
    </location>
</feature>
<dbReference type="Gene3D" id="1.10.510.10">
    <property type="entry name" value="Transferase(Phosphotransferase) domain 1"/>
    <property type="match status" value="1"/>
</dbReference>
<reference evidence="8 9" key="1">
    <citation type="submission" date="2020-10" db="EMBL/GenBank/DDBJ databases">
        <title>Sequencing the genomes of 1000 actinobacteria strains.</title>
        <authorList>
            <person name="Klenk H.-P."/>
        </authorList>
    </citation>
    <scope>NUCLEOTIDE SEQUENCE [LARGE SCALE GENOMIC DNA]</scope>
    <source>
        <strain evidence="8 9">DSM 43748</strain>
    </source>
</reference>
<keyword evidence="3 8" id="KW-0418">Kinase</keyword>
<feature type="domain" description="Protein kinase" evidence="7">
    <location>
        <begin position="18"/>
        <end position="268"/>
    </location>
</feature>
<protein>
    <submittedName>
        <fullName evidence="8">Ser/Thr protein kinase</fullName>
    </submittedName>
</protein>
<dbReference type="Proteomes" id="UP000661607">
    <property type="component" value="Unassembled WGS sequence"/>
</dbReference>
<dbReference type="SUPFAM" id="SSF82171">
    <property type="entry name" value="DPP6 N-terminal domain-like"/>
    <property type="match status" value="1"/>
</dbReference>
<evidence type="ECO:0000256" key="5">
    <source>
        <dbReference type="SAM" id="MobiDB-lite"/>
    </source>
</evidence>
<dbReference type="PROSITE" id="PS00108">
    <property type="entry name" value="PROTEIN_KINASE_ST"/>
    <property type="match status" value="1"/>
</dbReference>
<dbReference type="InterPro" id="IPR008271">
    <property type="entry name" value="Ser/Thr_kinase_AS"/>
</dbReference>
<dbReference type="InterPro" id="IPR011009">
    <property type="entry name" value="Kinase-like_dom_sf"/>
</dbReference>
<keyword evidence="1" id="KW-0808">Transferase</keyword>
<feature type="region of interest" description="Disordered" evidence="5">
    <location>
        <begin position="295"/>
        <end position="332"/>
    </location>
</feature>
<keyword evidence="4" id="KW-0067">ATP-binding</keyword>
<keyword evidence="6" id="KW-1133">Transmembrane helix</keyword>
<keyword evidence="2" id="KW-0547">Nucleotide-binding</keyword>
<feature type="compositionally biased region" description="Low complexity" evidence="5">
    <location>
        <begin position="365"/>
        <end position="377"/>
    </location>
</feature>
<organism evidence="8 9">
    <name type="scientific">Nonomuraea africana</name>
    <dbReference type="NCBI Taxonomy" id="46171"/>
    <lineage>
        <taxon>Bacteria</taxon>
        <taxon>Bacillati</taxon>
        <taxon>Actinomycetota</taxon>
        <taxon>Actinomycetes</taxon>
        <taxon>Streptosporangiales</taxon>
        <taxon>Streptosporangiaceae</taxon>
        <taxon>Nonomuraea</taxon>
    </lineage>
</organism>
<dbReference type="Pfam" id="PF00069">
    <property type="entry name" value="Pkinase"/>
    <property type="match status" value="1"/>
</dbReference>
<sequence length="671" mass="71320">MPSYDPLRSGDPASLGDYRLVGRLGDGSQGVVYLATDGTGGRVAIKWLRFGDPVNTERFLREVRVAQQVAPFCTAQVLATGAQDDRPYIVSEYIEGPTLQRVVQAQGPITGTALHRLAIGTVTALAAIHQSGIVHRDFKPANVIIAADGARVIDFGIARALDATSTISSSPVGTPSFMAPEQLLGDAVGAAADLFAWASTIAYAASGRAPFGSDTMPAVINRVLNAQPDVSGLDEPLHGAVHACLSKDPSRRPTAGQVIMELLQHPVTPGAMLREAAAASMVESTRVFPHHGAHRLQTAGASGPPPGIRHGRAPPATPPQVTGPTPPRKSRKGLIAGLAAGLTALLLVVVAVAVPWQRIFDRGVPAASPSPSGPAEPTQGLVTQRPLGTQATLYERPDDPIRLTSYDVDKNSTEWVHYTRDTLTGPFRRYGDNAKSLLSPDGRLLAGHGENYTSDRYDFIEITDTRTGRKRTSVKTVKEPLVSNISGWSKDSSKILLNIDQLKGKDWLNLGFIIVDVATGKASVVKVAGRKDGSFGWDGQTTGVVSLYGSDLRFFGAAGNKLRDAGNVGELPVGAPDIFSPSGRSFATKCPEGDDGQLCVWDGESGKRLRSITTFCDKLLGWYDETHLYCWESGNAAKARVVVVDFSGKEVRTLLDIPSAEGFGPNFTRAP</sequence>
<dbReference type="PANTHER" id="PTHR43289">
    <property type="entry name" value="MITOGEN-ACTIVATED PROTEIN KINASE KINASE KINASE 20-RELATED"/>
    <property type="match status" value="1"/>
</dbReference>
<dbReference type="PROSITE" id="PS50011">
    <property type="entry name" value="PROTEIN_KINASE_DOM"/>
    <property type="match status" value="1"/>
</dbReference>
<evidence type="ECO:0000256" key="6">
    <source>
        <dbReference type="SAM" id="Phobius"/>
    </source>
</evidence>
<dbReference type="InterPro" id="IPR000719">
    <property type="entry name" value="Prot_kinase_dom"/>
</dbReference>
<evidence type="ECO:0000313" key="8">
    <source>
        <dbReference type="EMBL" id="MBE1565460.1"/>
    </source>
</evidence>
<dbReference type="RefSeq" id="WP_192779660.1">
    <property type="nucleotide sequence ID" value="NZ_BAAASY010000005.1"/>
</dbReference>
<gene>
    <name evidence="8" type="ORF">H4W81_008239</name>
</gene>
<accession>A0ABR9KTV2</accession>
<evidence type="ECO:0000313" key="9">
    <source>
        <dbReference type="Proteomes" id="UP000661607"/>
    </source>
</evidence>
<evidence type="ECO:0000256" key="2">
    <source>
        <dbReference type="ARBA" id="ARBA00022741"/>
    </source>
</evidence>
<dbReference type="Gene3D" id="3.30.200.20">
    <property type="entry name" value="Phosphorylase Kinase, domain 1"/>
    <property type="match status" value="1"/>
</dbReference>
<dbReference type="PANTHER" id="PTHR43289:SF34">
    <property type="entry name" value="SERINE_THREONINE-PROTEIN KINASE YBDM-RELATED"/>
    <property type="match status" value="1"/>
</dbReference>
<dbReference type="SUPFAM" id="SSF56112">
    <property type="entry name" value="Protein kinase-like (PK-like)"/>
    <property type="match status" value="1"/>
</dbReference>
<keyword evidence="9" id="KW-1185">Reference proteome</keyword>
<evidence type="ECO:0000256" key="4">
    <source>
        <dbReference type="ARBA" id="ARBA00022840"/>
    </source>
</evidence>
<keyword evidence="6" id="KW-0472">Membrane</keyword>
<dbReference type="CDD" id="cd14014">
    <property type="entry name" value="STKc_PknB_like"/>
    <property type="match status" value="1"/>
</dbReference>
<feature type="transmembrane region" description="Helical" evidence="6">
    <location>
        <begin position="334"/>
        <end position="356"/>
    </location>
</feature>
<evidence type="ECO:0000256" key="3">
    <source>
        <dbReference type="ARBA" id="ARBA00022777"/>
    </source>
</evidence>
<dbReference type="EMBL" id="JADBEF010000001">
    <property type="protein sequence ID" value="MBE1565460.1"/>
    <property type="molecule type" value="Genomic_DNA"/>
</dbReference>
<evidence type="ECO:0000259" key="7">
    <source>
        <dbReference type="PROSITE" id="PS50011"/>
    </source>
</evidence>
<dbReference type="GO" id="GO:0016301">
    <property type="term" value="F:kinase activity"/>
    <property type="evidence" value="ECO:0007669"/>
    <property type="project" value="UniProtKB-KW"/>
</dbReference>
<evidence type="ECO:0000256" key="1">
    <source>
        <dbReference type="ARBA" id="ARBA00022679"/>
    </source>
</evidence>
<proteinExistence type="predicted"/>